<keyword evidence="9" id="KW-0325">Glycoprotein</keyword>
<dbReference type="GO" id="GO:0015020">
    <property type="term" value="F:glucuronosyltransferase activity"/>
    <property type="evidence" value="ECO:0007669"/>
    <property type="project" value="UniProtKB-EC"/>
</dbReference>
<dbReference type="InterPro" id="IPR002213">
    <property type="entry name" value="UDP_glucos_trans"/>
</dbReference>
<dbReference type="PANTHER" id="PTHR48043:SF161">
    <property type="entry name" value="UDP GLUCURONOSYLTRANSFERASE FAMILY 1 MEMBER A1"/>
    <property type="match status" value="1"/>
</dbReference>
<evidence type="ECO:0000256" key="3">
    <source>
        <dbReference type="ARBA" id="ARBA00022676"/>
    </source>
</evidence>
<dbReference type="EC" id="2.4.1.17" evidence="11"/>
<evidence type="ECO:0000256" key="6">
    <source>
        <dbReference type="ARBA" id="ARBA00022824"/>
    </source>
</evidence>
<dbReference type="eggNOG" id="KOG1192">
    <property type="taxonomic scope" value="Eukaryota"/>
</dbReference>
<reference evidence="12 13" key="1">
    <citation type="journal article" date="2012" name="Genome Biol.">
        <title>Sequencing three crocodilian genomes to illuminate the evolution of archosaurs and amniotes.</title>
        <authorList>
            <person name="St John J.A."/>
            <person name="Braun E.L."/>
            <person name="Isberg S.R."/>
            <person name="Miles L.G."/>
            <person name="Chong A.Y."/>
            <person name="Gongora J."/>
            <person name="Dalzell P."/>
            <person name="Moran C."/>
            <person name="Bed'hom B."/>
            <person name="Abzhanov A."/>
            <person name="Burgess S.C."/>
            <person name="Cooksey A.M."/>
            <person name="Castoe T.A."/>
            <person name="Crawford N.G."/>
            <person name="Densmore L.D."/>
            <person name="Drew J.C."/>
            <person name="Edwards S.V."/>
            <person name="Faircloth B.C."/>
            <person name="Fujita M.K."/>
            <person name="Greenwold M.J."/>
            <person name="Hoffmann F.G."/>
            <person name="Howard J.M."/>
            <person name="Iguchi T."/>
            <person name="Janes D.E."/>
            <person name="Khan S.Y."/>
            <person name="Kohno S."/>
            <person name="de Koning A.J."/>
            <person name="Lance S.L."/>
            <person name="McCarthy F.M."/>
            <person name="McCormack J.E."/>
            <person name="Merchant M.E."/>
            <person name="Peterson D.G."/>
            <person name="Pollock D.D."/>
            <person name="Pourmand N."/>
            <person name="Raney B.J."/>
            <person name="Roessler K.A."/>
            <person name="Sanford J.R."/>
            <person name="Sawyer R.H."/>
            <person name="Schmidt C.J."/>
            <person name="Triplett E.W."/>
            <person name="Tuberville T.D."/>
            <person name="Venegas-Anaya M."/>
            <person name="Howard J.T."/>
            <person name="Jarvis E.D."/>
            <person name="Guillette L.J.Jr."/>
            <person name="Glenn T.C."/>
            <person name="Green R.E."/>
            <person name="Ray D.A."/>
        </authorList>
    </citation>
    <scope>NUCLEOTIDE SEQUENCE [LARGE SCALE GENOMIC DNA]</scope>
    <source>
        <strain evidence="12">KSC_2009_1</strain>
    </source>
</reference>
<dbReference type="PANTHER" id="PTHR48043">
    <property type="entry name" value="EG:EG0003.4 PROTEIN-RELATED"/>
    <property type="match status" value="1"/>
</dbReference>
<feature type="chain" id="PRO_5007358837" description="UDP-glucuronosyltransferase" evidence="11">
    <location>
        <begin position="29"/>
        <end position="328"/>
    </location>
</feature>
<keyword evidence="4 10" id="KW-0808">Transferase</keyword>
<comment type="similarity">
    <text evidence="2 10">Belongs to the UDP-glycosyltransferase family.</text>
</comment>
<keyword evidence="6" id="KW-0256">Endoplasmic reticulum</keyword>
<dbReference type="EMBL" id="AKHW03003682">
    <property type="protein sequence ID" value="KYO33521.1"/>
    <property type="molecule type" value="Genomic_DNA"/>
</dbReference>
<evidence type="ECO:0000256" key="4">
    <source>
        <dbReference type="ARBA" id="ARBA00022679"/>
    </source>
</evidence>
<dbReference type="SUPFAM" id="SSF53756">
    <property type="entry name" value="UDP-Glycosyltransferase/glycogen phosphorylase"/>
    <property type="match status" value="1"/>
</dbReference>
<evidence type="ECO:0000256" key="2">
    <source>
        <dbReference type="ARBA" id="ARBA00009995"/>
    </source>
</evidence>
<evidence type="ECO:0000256" key="10">
    <source>
        <dbReference type="RuleBase" id="RU003718"/>
    </source>
</evidence>
<evidence type="ECO:0000313" key="13">
    <source>
        <dbReference type="Proteomes" id="UP000050525"/>
    </source>
</evidence>
<evidence type="ECO:0000256" key="5">
    <source>
        <dbReference type="ARBA" id="ARBA00022692"/>
    </source>
</evidence>
<organism evidence="12 13">
    <name type="scientific">Alligator mississippiensis</name>
    <name type="common">American alligator</name>
    <dbReference type="NCBI Taxonomy" id="8496"/>
    <lineage>
        <taxon>Eukaryota</taxon>
        <taxon>Metazoa</taxon>
        <taxon>Chordata</taxon>
        <taxon>Craniata</taxon>
        <taxon>Vertebrata</taxon>
        <taxon>Euteleostomi</taxon>
        <taxon>Archelosauria</taxon>
        <taxon>Archosauria</taxon>
        <taxon>Crocodylia</taxon>
        <taxon>Alligatoridae</taxon>
        <taxon>Alligatorinae</taxon>
        <taxon>Alligator</taxon>
    </lineage>
</organism>
<sequence>MAPVLLLRSQLAALFLFMMAGFLEEATSFASEILQRKVTMLDLLNPASILLLRYDFVFEYPRPVMPNMVFIGGINCAGKKALSEQFEAIVNASGEHGIVVFSLGSMVSEIPMKKAMEIAEALGKVPQTVIWRYTGEAPPNLSKNTKLVKWLPQNDLLAHPKTRAFITHGGSHGVYEGICNGVPMVLMPLFGDQMDNAMRVESRGAGVTLNILEMTSKDIADALNTVINDIRYKENIMRLSALHLDRPVHPLDLAVHWVEFVMRHKGAPHLRPAAHDLNWIQYHSLDVIAFLLAVVLITTFISFECCLFCCRKCFCKKGRDKSSKSKMQ</sequence>
<dbReference type="GO" id="GO:0005789">
    <property type="term" value="C:endoplasmic reticulum membrane"/>
    <property type="evidence" value="ECO:0007669"/>
    <property type="project" value="UniProtKB-SubCell"/>
</dbReference>
<dbReference type="PROSITE" id="PS00375">
    <property type="entry name" value="UDPGT"/>
    <property type="match status" value="1"/>
</dbReference>
<feature type="signal peptide" evidence="11">
    <location>
        <begin position="1"/>
        <end position="28"/>
    </location>
</feature>
<evidence type="ECO:0000256" key="8">
    <source>
        <dbReference type="ARBA" id="ARBA00023136"/>
    </source>
</evidence>
<evidence type="ECO:0000256" key="7">
    <source>
        <dbReference type="ARBA" id="ARBA00022989"/>
    </source>
</evidence>
<dbReference type="InterPro" id="IPR035595">
    <property type="entry name" value="UDP_glycos_trans_CS"/>
</dbReference>
<evidence type="ECO:0000256" key="1">
    <source>
        <dbReference type="ARBA" id="ARBA00004389"/>
    </source>
</evidence>
<keyword evidence="8 11" id="KW-0472">Membrane</keyword>
<dbReference type="InterPro" id="IPR050271">
    <property type="entry name" value="UDP-glycosyltransferase"/>
</dbReference>
<evidence type="ECO:0000256" key="9">
    <source>
        <dbReference type="ARBA" id="ARBA00023180"/>
    </source>
</evidence>
<evidence type="ECO:0000256" key="11">
    <source>
        <dbReference type="RuleBase" id="RU362059"/>
    </source>
</evidence>
<dbReference type="Proteomes" id="UP000050525">
    <property type="component" value="Unassembled WGS sequence"/>
</dbReference>
<proteinExistence type="inferred from homology"/>
<keyword evidence="5 11" id="KW-0812">Transmembrane</keyword>
<dbReference type="STRING" id="8496.A0A151N9S0"/>
<gene>
    <name evidence="12" type="primary">UGT1A1</name>
    <name evidence="12" type="ORF">Y1Q_0008707</name>
</gene>
<name>A0A151N9S0_ALLMI</name>
<feature type="transmembrane region" description="Helical" evidence="11">
    <location>
        <begin position="287"/>
        <end position="310"/>
    </location>
</feature>
<keyword evidence="13" id="KW-1185">Reference proteome</keyword>
<keyword evidence="3 10" id="KW-0328">Glycosyltransferase</keyword>
<evidence type="ECO:0000313" key="12">
    <source>
        <dbReference type="EMBL" id="KYO33521.1"/>
    </source>
</evidence>
<keyword evidence="11" id="KW-0732">Signal</keyword>
<dbReference type="CDD" id="cd03784">
    <property type="entry name" value="GT1_Gtf-like"/>
    <property type="match status" value="1"/>
</dbReference>
<dbReference type="AlphaFoldDB" id="A0A151N9S0"/>
<dbReference type="Pfam" id="PF00201">
    <property type="entry name" value="UDPGT"/>
    <property type="match status" value="1"/>
</dbReference>
<keyword evidence="7 11" id="KW-1133">Transmembrane helix</keyword>
<dbReference type="FunFam" id="3.40.50.2000:FF:000001">
    <property type="entry name" value="UDP-glucuronosyltransferase"/>
    <property type="match status" value="1"/>
</dbReference>
<dbReference type="Gene3D" id="3.40.50.2000">
    <property type="entry name" value="Glycogen Phosphorylase B"/>
    <property type="match status" value="1"/>
</dbReference>
<accession>A0A151N9S0</accession>
<comment type="catalytic activity">
    <reaction evidence="11">
        <text>glucuronate acceptor + UDP-alpha-D-glucuronate = acceptor beta-D-glucuronoside + UDP + H(+)</text>
        <dbReference type="Rhea" id="RHEA:21032"/>
        <dbReference type="ChEBI" id="CHEBI:15378"/>
        <dbReference type="ChEBI" id="CHEBI:58052"/>
        <dbReference type="ChEBI" id="CHEBI:58223"/>
        <dbReference type="ChEBI" id="CHEBI:132367"/>
        <dbReference type="ChEBI" id="CHEBI:132368"/>
        <dbReference type="EC" id="2.4.1.17"/>
    </reaction>
</comment>
<comment type="subcellular location">
    <subcellularLocation>
        <location evidence="1">Endoplasmic reticulum membrane</location>
        <topology evidence="1">Single-pass membrane protein</topology>
    </subcellularLocation>
    <subcellularLocation>
        <location evidence="11">Membrane</location>
        <topology evidence="11">Single-pass membrane protein</topology>
    </subcellularLocation>
</comment>
<comment type="caution">
    <text evidence="12">The sequence shown here is derived from an EMBL/GenBank/DDBJ whole genome shotgun (WGS) entry which is preliminary data.</text>
</comment>
<protein>
    <recommendedName>
        <fullName evidence="11">UDP-glucuronosyltransferase</fullName>
        <ecNumber evidence="11">2.4.1.17</ecNumber>
    </recommendedName>
</protein>